<protein>
    <submittedName>
        <fullName evidence="2">5'-nucleotidase C-terminal domain-containing protein</fullName>
    </submittedName>
</protein>
<reference evidence="2" key="2">
    <citation type="journal article" date="2021" name="PeerJ">
        <title>Extensive microbial diversity within the chicken gut microbiome revealed by metagenomics and culture.</title>
        <authorList>
            <person name="Gilroy R."/>
            <person name="Ravi A."/>
            <person name="Getino M."/>
            <person name="Pursley I."/>
            <person name="Horton D.L."/>
            <person name="Alikhan N.F."/>
            <person name="Baker D."/>
            <person name="Gharbi K."/>
            <person name="Hall N."/>
            <person name="Watson M."/>
            <person name="Adriaenssens E.M."/>
            <person name="Foster-Nyarko E."/>
            <person name="Jarju S."/>
            <person name="Secka A."/>
            <person name="Antonio M."/>
            <person name="Oren A."/>
            <person name="Chaudhuri R.R."/>
            <person name="La Ragione R."/>
            <person name="Hildebrand F."/>
            <person name="Pallen M.J."/>
        </authorList>
    </citation>
    <scope>NUCLEOTIDE SEQUENCE</scope>
    <source>
        <strain evidence="2">G3-3990</strain>
    </source>
</reference>
<dbReference type="EMBL" id="JADIMG010000097">
    <property type="protein sequence ID" value="MBO8460727.1"/>
    <property type="molecule type" value="Genomic_DNA"/>
</dbReference>
<comment type="caution">
    <text evidence="2">The sequence shown here is derived from an EMBL/GenBank/DDBJ whole genome shotgun (WGS) entry which is preliminary data.</text>
</comment>
<dbReference type="AlphaFoldDB" id="A0A9D9N558"/>
<dbReference type="PANTHER" id="PTHR11575:SF24">
    <property type="entry name" value="5'-NUCLEOTIDASE"/>
    <property type="match status" value="1"/>
</dbReference>
<evidence type="ECO:0000259" key="1">
    <source>
        <dbReference type="Pfam" id="PF02872"/>
    </source>
</evidence>
<organism evidence="2 3">
    <name type="scientific">Candidatus Gallipaludibacter merdavium</name>
    <dbReference type="NCBI Taxonomy" id="2840839"/>
    <lineage>
        <taxon>Bacteria</taxon>
        <taxon>Pseudomonadati</taxon>
        <taxon>Bacteroidota</taxon>
        <taxon>Bacteroidia</taxon>
        <taxon>Bacteroidales</taxon>
        <taxon>Candidatus Gallipaludibacter</taxon>
    </lineage>
</organism>
<dbReference type="GO" id="GO:0016787">
    <property type="term" value="F:hydrolase activity"/>
    <property type="evidence" value="ECO:0007669"/>
    <property type="project" value="InterPro"/>
</dbReference>
<dbReference type="PRINTS" id="PR01607">
    <property type="entry name" value="APYRASEFAMLY"/>
</dbReference>
<dbReference type="GO" id="GO:0009166">
    <property type="term" value="P:nucleotide catabolic process"/>
    <property type="evidence" value="ECO:0007669"/>
    <property type="project" value="InterPro"/>
</dbReference>
<dbReference type="PROSITE" id="PS51257">
    <property type="entry name" value="PROKAR_LIPOPROTEIN"/>
    <property type="match status" value="1"/>
</dbReference>
<evidence type="ECO:0000313" key="3">
    <source>
        <dbReference type="Proteomes" id="UP000823641"/>
    </source>
</evidence>
<dbReference type="InterPro" id="IPR036907">
    <property type="entry name" value="5'-Nucleotdase_C_sf"/>
</dbReference>
<dbReference type="Pfam" id="PF02872">
    <property type="entry name" value="5_nucleotid_C"/>
    <property type="match status" value="1"/>
</dbReference>
<reference evidence="2" key="1">
    <citation type="submission" date="2020-10" db="EMBL/GenBank/DDBJ databases">
        <authorList>
            <person name="Gilroy R."/>
        </authorList>
    </citation>
    <scope>NUCLEOTIDE SEQUENCE</scope>
    <source>
        <strain evidence="2">G3-3990</strain>
    </source>
</reference>
<evidence type="ECO:0000313" key="2">
    <source>
        <dbReference type="EMBL" id="MBO8460727.1"/>
    </source>
</evidence>
<dbReference type="Proteomes" id="UP000823641">
    <property type="component" value="Unassembled WGS sequence"/>
</dbReference>
<dbReference type="Gene3D" id="3.90.780.10">
    <property type="entry name" value="5'-Nucleotidase, C-terminal domain"/>
    <property type="match status" value="1"/>
</dbReference>
<dbReference type="PANTHER" id="PTHR11575">
    <property type="entry name" value="5'-NUCLEOTIDASE-RELATED"/>
    <property type="match status" value="1"/>
</dbReference>
<name>A0A9D9N558_9BACT</name>
<accession>A0A9D9N558</accession>
<sequence length="247" mass="26967">MKYLISSIGLLLALTACVKQPVKYQANLDKIAVASWADSLPDTGYEQVLAPYKQSLDEQMDRTIGEAAQTLSAYTPESPLSNWAADALRDAATAFIGQPADIGVVNMGGLRCDIPQGTITLRRMFELMPFDNQLTIVWLKGKDIVDLCQGFARFGGQGVSGLSFTLSGEQATDIKIHGQEVHPEQEYSISTNDYLVAGNDDMMPLTRYTKRTDTGITVRDAFINAVKKATQEGKAIDAKIEGRIIVK</sequence>
<dbReference type="SUPFAM" id="SSF55816">
    <property type="entry name" value="5'-nucleotidase (syn. UDP-sugar hydrolase), C-terminal domain"/>
    <property type="match status" value="1"/>
</dbReference>
<dbReference type="GO" id="GO:0030288">
    <property type="term" value="C:outer membrane-bounded periplasmic space"/>
    <property type="evidence" value="ECO:0007669"/>
    <property type="project" value="TreeGrafter"/>
</dbReference>
<dbReference type="InterPro" id="IPR008334">
    <property type="entry name" value="5'-Nucleotdase_C"/>
</dbReference>
<proteinExistence type="predicted"/>
<gene>
    <name evidence="2" type="ORF">IAA73_10435</name>
</gene>
<feature type="domain" description="5'-Nucleotidase C-terminal" evidence="1">
    <location>
        <begin position="67"/>
        <end position="202"/>
    </location>
</feature>
<dbReference type="InterPro" id="IPR006179">
    <property type="entry name" value="5_nucleotidase/apyrase"/>
</dbReference>